<evidence type="ECO:0000256" key="3">
    <source>
        <dbReference type="ARBA" id="ARBA00004555"/>
    </source>
</evidence>
<keyword evidence="7" id="KW-0121">Carboxypeptidase</keyword>
<dbReference type="GO" id="GO:0005764">
    <property type="term" value="C:lysosome"/>
    <property type="evidence" value="ECO:0007669"/>
    <property type="project" value="UniProtKB-SubCell"/>
</dbReference>
<dbReference type="Gene3D" id="3.50.30.30">
    <property type="match status" value="1"/>
</dbReference>
<dbReference type="OrthoDB" id="9769665at2"/>
<dbReference type="InterPro" id="IPR007484">
    <property type="entry name" value="Peptidase_M28"/>
</dbReference>
<keyword evidence="16" id="KW-0865">Zymogen</keyword>
<evidence type="ECO:0000259" key="22">
    <source>
        <dbReference type="Pfam" id="PF04389"/>
    </source>
</evidence>
<keyword evidence="24" id="KW-1185">Reference proteome</keyword>
<keyword evidence="14" id="KW-0333">Golgi apparatus</keyword>
<evidence type="ECO:0000256" key="18">
    <source>
        <dbReference type="ARBA" id="ARBA00023228"/>
    </source>
</evidence>
<evidence type="ECO:0000256" key="10">
    <source>
        <dbReference type="ARBA" id="ARBA00022729"/>
    </source>
</evidence>
<keyword evidence="12" id="KW-0256">Endoplasmic reticulum</keyword>
<evidence type="ECO:0000256" key="7">
    <source>
        <dbReference type="ARBA" id="ARBA00022645"/>
    </source>
</evidence>
<evidence type="ECO:0000256" key="16">
    <source>
        <dbReference type="ARBA" id="ARBA00023145"/>
    </source>
</evidence>
<keyword evidence="11" id="KW-0378">Hydrolase</keyword>
<evidence type="ECO:0000256" key="14">
    <source>
        <dbReference type="ARBA" id="ARBA00023034"/>
    </source>
</evidence>
<evidence type="ECO:0000313" key="23">
    <source>
        <dbReference type="EMBL" id="QCK15063.1"/>
    </source>
</evidence>
<keyword evidence="15" id="KW-0482">Metalloprotease</keyword>
<dbReference type="GO" id="GO:0005576">
    <property type="term" value="C:extracellular region"/>
    <property type="evidence" value="ECO:0007669"/>
    <property type="project" value="UniProtKB-SubCell"/>
</dbReference>
<dbReference type="SUPFAM" id="SSF53187">
    <property type="entry name" value="Zn-dependent exopeptidases"/>
    <property type="match status" value="1"/>
</dbReference>
<dbReference type="Proteomes" id="UP000298616">
    <property type="component" value="Chromosome"/>
</dbReference>
<evidence type="ECO:0000313" key="24">
    <source>
        <dbReference type="Proteomes" id="UP000298616"/>
    </source>
</evidence>
<dbReference type="PANTHER" id="PTHR12053:SF3">
    <property type="entry name" value="CARBOXYPEPTIDASE Q"/>
    <property type="match status" value="1"/>
</dbReference>
<evidence type="ECO:0000256" key="19">
    <source>
        <dbReference type="ARBA" id="ARBA00025833"/>
    </source>
</evidence>
<accession>A0A4D7JJ99</accession>
<evidence type="ECO:0000256" key="12">
    <source>
        <dbReference type="ARBA" id="ARBA00022824"/>
    </source>
</evidence>
<dbReference type="GO" id="GO:0046872">
    <property type="term" value="F:metal ion binding"/>
    <property type="evidence" value="ECO:0007669"/>
    <property type="project" value="UniProtKB-KW"/>
</dbReference>
<dbReference type="RefSeq" id="WP_137090649.1">
    <property type="nucleotide sequence ID" value="NZ_CP028923.1"/>
</dbReference>
<dbReference type="AlphaFoldDB" id="A0A4D7JJ99"/>
<evidence type="ECO:0000256" key="6">
    <source>
        <dbReference type="ARBA" id="ARBA00022525"/>
    </source>
</evidence>
<evidence type="ECO:0000256" key="13">
    <source>
        <dbReference type="ARBA" id="ARBA00022833"/>
    </source>
</evidence>
<keyword evidence="6" id="KW-0964">Secreted</keyword>
<comment type="subcellular location">
    <subcellularLocation>
        <location evidence="1">Endoplasmic reticulum</location>
    </subcellularLocation>
    <subcellularLocation>
        <location evidence="3">Golgi apparatus</location>
    </subcellularLocation>
    <subcellularLocation>
        <location evidence="2">Lysosome</location>
    </subcellularLocation>
    <subcellularLocation>
        <location evidence="4">Secreted</location>
    </subcellularLocation>
</comment>
<evidence type="ECO:0000256" key="1">
    <source>
        <dbReference type="ARBA" id="ARBA00004240"/>
    </source>
</evidence>
<dbReference type="InterPro" id="IPR003137">
    <property type="entry name" value="PA_domain"/>
</dbReference>
<sequence length="461" mass="51046">MKRILSALIFSTLFFCIQAQQDKAFVDSLFHIALTNGRAYEDLRFLTKNIGGRLTGSPEAAAAVEFTRQRMEAYGFDTVWLQPVMVPHWVRGEKPERGRVLSNTFGTIDLPVTALGNTVGTGFPGITAEVIEVKSLDEVLELKEKDVKGKIVFFNRPFDETEFSTFSAYGGAVDQRGSGPAEAAKKGAVAVVVRSMGNKINKVLHTGMTRYQPNVPKIPAVAISTYHAEELSAMLKSDNELNIYLETHCEFLPDKLSYNVIGQINGTEFPEDFIIVGGHLDSWDVGEGAHDDGAGCVQSIDALRVLKLSGYQPKYSIRAVMFMNEENGLRGGRKYAELAQKNNENHLAAIESDRGGFSPRGFTTTGTDEQEKMIQGWAPLMFDWGYYDFSKPGGGADISPLAVQNTLLIGLYPDSQRYFYIHHTPNDVFETVNQRELELGVGGLASMLYLLDKNLEKKNKK</sequence>
<evidence type="ECO:0000256" key="5">
    <source>
        <dbReference type="ARBA" id="ARBA00014116"/>
    </source>
</evidence>
<dbReference type="GO" id="GO:0004180">
    <property type="term" value="F:carboxypeptidase activity"/>
    <property type="evidence" value="ECO:0007669"/>
    <property type="project" value="UniProtKB-KW"/>
</dbReference>
<dbReference type="EMBL" id="CP028923">
    <property type="protein sequence ID" value="QCK15063.1"/>
    <property type="molecule type" value="Genomic_DNA"/>
</dbReference>
<feature type="domain" description="PA" evidence="21">
    <location>
        <begin position="144"/>
        <end position="231"/>
    </location>
</feature>
<dbReference type="InterPro" id="IPR039866">
    <property type="entry name" value="CPQ"/>
</dbReference>
<evidence type="ECO:0000256" key="4">
    <source>
        <dbReference type="ARBA" id="ARBA00004613"/>
    </source>
</evidence>
<feature type="domain" description="Peptidase M28" evidence="22">
    <location>
        <begin position="259"/>
        <end position="437"/>
    </location>
</feature>
<dbReference type="GO" id="GO:0006508">
    <property type="term" value="P:proteolysis"/>
    <property type="evidence" value="ECO:0007669"/>
    <property type="project" value="UniProtKB-KW"/>
</dbReference>
<evidence type="ECO:0000256" key="2">
    <source>
        <dbReference type="ARBA" id="ARBA00004371"/>
    </source>
</evidence>
<dbReference type="KEGG" id="fpf:DCC35_10050"/>
<evidence type="ECO:0000256" key="9">
    <source>
        <dbReference type="ARBA" id="ARBA00022723"/>
    </source>
</evidence>
<keyword evidence="10" id="KW-0732">Signal</keyword>
<organism evidence="23 24">
    <name type="scientific">Mangrovivirga cuniculi</name>
    <dbReference type="NCBI Taxonomy" id="2715131"/>
    <lineage>
        <taxon>Bacteria</taxon>
        <taxon>Pseudomonadati</taxon>
        <taxon>Bacteroidota</taxon>
        <taxon>Cytophagia</taxon>
        <taxon>Cytophagales</taxon>
        <taxon>Mangrovivirgaceae</taxon>
        <taxon>Mangrovivirga</taxon>
    </lineage>
</organism>
<keyword evidence="13" id="KW-0862">Zinc</keyword>
<evidence type="ECO:0000256" key="8">
    <source>
        <dbReference type="ARBA" id="ARBA00022670"/>
    </source>
</evidence>
<evidence type="ECO:0000256" key="17">
    <source>
        <dbReference type="ARBA" id="ARBA00023180"/>
    </source>
</evidence>
<evidence type="ECO:0000259" key="21">
    <source>
        <dbReference type="Pfam" id="PF02225"/>
    </source>
</evidence>
<evidence type="ECO:0000256" key="20">
    <source>
        <dbReference type="ARBA" id="ARBA00033328"/>
    </source>
</evidence>
<comment type="subunit">
    <text evidence="19">Homodimer. The monomeric form is inactive while the homodimer is active.</text>
</comment>
<dbReference type="GO" id="GO:0070573">
    <property type="term" value="F:metallodipeptidase activity"/>
    <property type="evidence" value="ECO:0007669"/>
    <property type="project" value="InterPro"/>
</dbReference>
<dbReference type="PANTHER" id="PTHR12053">
    <property type="entry name" value="PROTEASE FAMILY M28 PLASMA GLUTAMATE CARBOXYPEPTIDASE-RELATED"/>
    <property type="match status" value="1"/>
</dbReference>
<name>A0A4D7JJ99_9BACT</name>
<dbReference type="Gene3D" id="3.40.630.10">
    <property type="entry name" value="Zn peptidases"/>
    <property type="match status" value="1"/>
</dbReference>
<gene>
    <name evidence="23" type="ORF">DCC35_10050</name>
</gene>
<keyword evidence="18" id="KW-0458">Lysosome</keyword>
<reference evidence="23 24" key="1">
    <citation type="submission" date="2018-04" db="EMBL/GenBank/DDBJ databases">
        <title>Complete genome uncultured novel isolate.</title>
        <authorList>
            <person name="Merlino G."/>
        </authorList>
    </citation>
    <scope>NUCLEOTIDE SEQUENCE [LARGE SCALE GENOMIC DNA]</scope>
    <source>
        <strain evidence="24">R1DC9</strain>
    </source>
</reference>
<evidence type="ECO:0000256" key="15">
    <source>
        <dbReference type="ARBA" id="ARBA00023049"/>
    </source>
</evidence>
<evidence type="ECO:0000256" key="11">
    <source>
        <dbReference type="ARBA" id="ARBA00022801"/>
    </source>
</evidence>
<protein>
    <recommendedName>
        <fullName evidence="5">Carboxypeptidase Q</fullName>
    </recommendedName>
    <alternativeName>
        <fullName evidence="20">Plasma glutamate carboxypeptidase</fullName>
    </alternativeName>
</protein>
<proteinExistence type="predicted"/>
<keyword evidence="17" id="KW-0325">Glycoprotein</keyword>
<dbReference type="Pfam" id="PF04389">
    <property type="entry name" value="Peptidase_M28"/>
    <property type="match status" value="1"/>
</dbReference>
<keyword evidence="9" id="KW-0479">Metal-binding</keyword>
<keyword evidence="8" id="KW-0645">Protease</keyword>
<dbReference type="Pfam" id="PF02225">
    <property type="entry name" value="PA"/>
    <property type="match status" value="1"/>
</dbReference>